<dbReference type="InterPro" id="IPR035992">
    <property type="entry name" value="Ricin_B-like_lectins"/>
</dbReference>
<keyword evidence="3" id="KW-0812">Transmembrane</keyword>
<evidence type="ECO:0000256" key="6">
    <source>
        <dbReference type="ARBA" id="ARBA00022989"/>
    </source>
</evidence>
<dbReference type="OrthoDB" id="9940972at2759"/>
<dbReference type="Gene3D" id="2.80.10.50">
    <property type="match status" value="1"/>
</dbReference>
<evidence type="ECO:0000256" key="3">
    <source>
        <dbReference type="ARBA" id="ARBA00022692"/>
    </source>
</evidence>
<evidence type="ECO:0000256" key="8">
    <source>
        <dbReference type="ARBA" id="ARBA00023136"/>
    </source>
</evidence>
<dbReference type="GO" id="GO:0004653">
    <property type="term" value="F:polypeptide N-acetylgalactosaminyltransferase activity"/>
    <property type="evidence" value="ECO:0007669"/>
    <property type="project" value="TreeGrafter"/>
</dbReference>
<keyword evidence="10" id="KW-0328">Glycosyltransferase</keyword>
<protein>
    <recommendedName>
        <fullName evidence="10">Polypeptide N-acetylgalactosaminyltransferase</fullName>
        <ecNumber evidence="10">2.4.1.-</ecNumber>
    </recommendedName>
    <alternativeName>
        <fullName evidence="10">Protein-UDP acetylgalactosaminyltransferase</fullName>
    </alternativeName>
</protein>
<dbReference type="PANTHER" id="PTHR11675">
    <property type="entry name" value="N-ACETYLGALACTOSAMINYLTRANSFERASE"/>
    <property type="match status" value="1"/>
</dbReference>
<feature type="domain" description="Ricin B lectin" evidence="11">
    <location>
        <begin position="429"/>
        <end position="548"/>
    </location>
</feature>
<dbReference type="InterPro" id="IPR029044">
    <property type="entry name" value="Nucleotide-diphossugar_trans"/>
</dbReference>
<evidence type="ECO:0000256" key="7">
    <source>
        <dbReference type="ARBA" id="ARBA00023034"/>
    </source>
</evidence>
<keyword evidence="7 10" id="KW-0333">Golgi apparatus</keyword>
<dbReference type="SUPFAM" id="SSF53448">
    <property type="entry name" value="Nucleotide-diphospho-sugar transferases"/>
    <property type="match status" value="1"/>
</dbReference>
<dbReference type="Pfam" id="PF00535">
    <property type="entry name" value="Glycos_transf_2"/>
    <property type="match status" value="1"/>
</dbReference>
<dbReference type="EC" id="2.4.1.-" evidence="10"/>
<keyword evidence="8" id="KW-0472">Membrane</keyword>
<dbReference type="GO" id="GO:0006493">
    <property type="term" value="P:protein O-linked glycosylation"/>
    <property type="evidence" value="ECO:0007669"/>
    <property type="project" value="TreeGrafter"/>
</dbReference>
<gene>
    <name evidence="12" type="ORF">APLA_LOCUS7508</name>
</gene>
<dbReference type="SMART" id="SM00458">
    <property type="entry name" value="RICIN"/>
    <property type="match status" value="1"/>
</dbReference>
<dbReference type="GO" id="GO:0030246">
    <property type="term" value="F:carbohydrate binding"/>
    <property type="evidence" value="ECO:0007669"/>
    <property type="project" value="UniProtKB-KW"/>
</dbReference>
<dbReference type="EMBL" id="CADEBD010000302">
    <property type="protein sequence ID" value="CAB3236700.1"/>
    <property type="molecule type" value="Genomic_DNA"/>
</dbReference>
<dbReference type="InterPro" id="IPR001173">
    <property type="entry name" value="Glyco_trans_2-like"/>
</dbReference>
<comment type="similarity">
    <text evidence="2 10">Belongs to the glycosyltransferase 2 family. GalNAc-T subfamily.</text>
</comment>
<dbReference type="GO" id="GO:0000139">
    <property type="term" value="C:Golgi membrane"/>
    <property type="evidence" value="ECO:0007669"/>
    <property type="project" value="UniProtKB-SubCell"/>
</dbReference>
<dbReference type="CDD" id="cd02510">
    <property type="entry name" value="pp-GalNAc-T"/>
    <property type="match status" value="1"/>
</dbReference>
<keyword evidence="10" id="KW-0464">Manganese</keyword>
<dbReference type="PROSITE" id="PS50231">
    <property type="entry name" value="RICIN_B_LECTIN"/>
    <property type="match status" value="1"/>
</dbReference>
<name>A0A8S0ZWQ1_ARCPL</name>
<evidence type="ECO:0000256" key="2">
    <source>
        <dbReference type="ARBA" id="ARBA00005680"/>
    </source>
</evidence>
<comment type="subcellular location">
    <subcellularLocation>
        <location evidence="1 10">Golgi apparatus membrane</location>
        <topology evidence="1 10">Single-pass type II membrane protein</topology>
    </subcellularLocation>
</comment>
<dbReference type="InterPro" id="IPR000772">
    <property type="entry name" value="Ricin_B_lectin"/>
</dbReference>
<comment type="cofactor">
    <cofactor evidence="10">
        <name>Mn(2+)</name>
        <dbReference type="ChEBI" id="CHEBI:29035"/>
    </cofactor>
</comment>
<comment type="pathway">
    <text evidence="10">Protein modification; protein glycosylation.</text>
</comment>
<sequence length="586" mass="67912">MVFGTGKLYQKALLNLRRKQIFENIGRFGVWNVPNTVNETKYVPIDIKNIILDYDYPPGINGKGVQLRSDLSYEIRRKLKEGWEKYKFNEFVSNLIPVNRSLVDQRDEWCKGQTFSSDLPNATVIISFFEESWSTLIRTITSVINRSPPHLLDQIILVDDYSSLDHLKQKLDDYVASMPKVTLRRAPRRLGVVGARLLPIQEVKSPVIVYLDSHCECSEGWLEPLLQRIKEDSSIVVSSVIDKIHTKTFEYIKQDTEQLQLVGFTWALSYSWMPIPRNIFTVRKVPAAPVKTPCTPGAILAIDREFFRKIGYYDTGMEAWGAENIELSIRIWMCGGSLEIIPCSHVGHIYRVPEEKFLRAVSRNLVRVAEVWLDDYAKYFHARIGYNKGVYGDVSERIQLRQKLDCKPFKWYLENVYPQLELPENVGATGQIYSAGYKGLCLEAAITLHEYDPIKMMPCHYQGGKQYWTYTGNGEIRRDKICIDYLYQTVTLFVCNNAATQVWLYFAEDKMIRHMVTKKCLAIIEHVFHYKVMLRDCLAHKSQTWIMENFKFENLTPILRLGIKAYDSFKDKYNSSATQTIFPAKI</sequence>
<evidence type="ECO:0000313" key="12">
    <source>
        <dbReference type="EMBL" id="CAB3236700.1"/>
    </source>
</evidence>
<evidence type="ECO:0000256" key="1">
    <source>
        <dbReference type="ARBA" id="ARBA00004323"/>
    </source>
</evidence>
<dbReference type="Pfam" id="PF00652">
    <property type="entry name" value="Ricin_B_lectin"/>
    <property type="match status" value="1"/>
</dbReference>
<dbReference type="Proteomes" id="UP000494256">
    <property type="component" value="Unassembled WGS sequence"/>
</dbReference>
<keyword evidence="5" id="KW-0735">Signal-anchor</keyword>
<dbReference type="InterPro" id="IPR045885">
    <property type="entry name" value="GalNAc-T"/>
</dbReference>
<evidence type="ECO:0000259" key="11">
    <source>
        <dbReference type="SMART" id="SM00458"/>
    </source>
</evidence>
<comment type="caution">
    <text evidence="12">The sequence shown here is derived from an EMBL/GenBank/DDBJ whole genome shotgun (WGS) entry which is preliminary data.</text>
</comment>
<evidence type="ECO:0000256" key="9">
    <source>
        <dbReference type="ARBA" id="ARBA00023157"/>
    </source>
</evidence>
<keyword evidence="10" id="KW-0808">Transferase</keyword>
<evidence type="ECO:0000256" key="4">
    <source>
        <dbReference type="ARBA" id="ARBA00022734"/>
    </source>
</evidence>
<dbReference type="AlphaFoldDB" id="A0A8S0ZWQ1"/>
<keyword evidence="9 10" id="KW-1015">Disulfide bond</keyword>
<dbReference type="Gene3D" id="3.90.550.10">
    <property type="entry name" value="Spore Coat Polysaccharide Biosynthesis Protein SpsA, Chain A"/>
    <property type="match status" value="1"/>
</dbReference>
<evidence type="ECO:0000256" key="10">
    <source>
        <dbReference type="RuleBase" id="RU361242"/>
    </source>
</evidence>
<evidence type="ECO:0000313" key="13">
    <source>
        <dbReference type="Proteomes" id="UP000494256"/>
    </source>
</evidence>
<accession>A0A8S0ZWQ1</accession>
<evidence type="ECO:0000256" key="5">
    <source>
        <dbReference type="ARBA" id="ARBA00022968"/>
    </source>
</evidence>
<reference evidence="12 13" key="1">
    <citation type="submission" date="2020-04" db="EMBL/GenBank/DDBJ databases">
        <authorList>
            <person name="Wallbank WR R."/>
            <person name="Pardo Diaz C."/>
            <person name="Kozak K."/>
            <person name="Martin S."/>
            <person name="Jiggins C."/>
            <person name="Moest M."/>
            <person name="Warren A I."/>
            <person name="Byers J.R.P. K."/>
            <person name="Montejo-Kovacevich G."/>
            <person name="Yen C E."/>
        </authorList>
    </citation>
    <scope>NUCLEOTIDE SEQUENCE [LARGE SCALE GENOMIC DNA]</scope>
</reference>
<keyword evidence="4 10" id="KW-0430">Lectin</keyword>
<keyword evidence="6" id="KW-1133">Transmembrane helix</keyword>
<proteinExistence type="inferred from homology"/>
<dbReference type="PANTHER" id="PTHR11675:SF131">
    <property type="entry name" value="POLYPEPTIDE N-ACETYLGALACTOSAMINYLTRANSFERASE 9-RELATED"/>
    <property type="match status" value="1"/>
</dbReference>
<organism evidence="12 13">
    <name type="scientific">Arctia plantaginis</name>
    <name type="common">Wood tiger moth</name>
    <name type="synonym">Phalaena plantaginis</name>
    <dbReference type="NCBI Taxonomy" id="874455"/>
    <lineage>
        <taxon>Eukaryota</taxon>
        <taxon>Metazoa</taxon>
        <taxon>Ecdysozoa</taxon>
        <taxon>Arthropoda</taxon>
        <taxon>Hexapoda</taxon>
        <taxon>Insecta</taxon>
        <taxon>Pterygota</taxon>
        <taxon>Neoptera</taxon>
        <taxon>Endopterygota</taxon>
        <taxon>Lepidoptera</taxon>
        <taxon>Glossata</taxon>
        <taxon>Ditrysia</taxon>
        <taxon>Noctuoidea</taxon>
        <taxon>Erebidae</taxon>
        <taxon>Arctiinae</taxon>
        <taxon>Arctia</taxon>
    </lineage>
</organism>
<dbReference type="SUPFAM" id="SSF50370">
    <property type="entry name" value="Ricin B-like lectins"/>
    <property type="match status" value="1"/>
</dbReference>